<dbReference type="AlphaFoldDB" id="A0A3N5BMF4"/>
<evidence type="ECO:0000313" key="6">
    <source>
        <dbReference type="EMBL" id="RPF57749.1"/>
    </source>
</evidence>
<feature type="transmembrane region" description="Helical" evidence="5">
    <location>
        <begin position="27"/>
        <end position="44"/>
    </location>
</feature>
<dbReference type="PANTHER" id="PTHR37306:SF1">
    <property type="entry name" value="COLICIN V PRODUCTION PROTEIN"/>
    <property type="match status" value="1"/>
</dbReference>
<keyword evidence="4 5" id="KW-0472">Membrane</keyword>
<comment type="caution">
    <text evidence="6">The sequence shown here is derived from an EMBL/GenBank/DDBJ whole genome shotgun (WGS) entry which is preliminary data.</text>
</comment>
<dbReference type="Proteomes" id="UP000277108">
    <property type="component" value="Unassembled WGS sequence"/>
</dbReference>
<keyword evidence="2 5" id="KW-0812">Transmembrane</keyword>
<dbReference type="InterPro" id="IPR003825">
    <property type="entry name" value="Colicin-V_CvpA"/>
</dbReference>
<dbReference type="PANTHER" id="PTHR37306">
    <property type="entry name" value="COLICIN V PRODUCTION PROTEIN"/>
    <property type="match status" value="1"/>
</dbReference>
<dbReference type="GO" id="GO:0009403">
    <property type="term" value="P:toxin biosynthetic process"/>
    <property type="evidence" value="ECO:0007669"/>
    <property type="project" value="InterPro"/>
</dbReference>
<feature type="transmembrane region" description="Helical" evidence="5">
    <location>
        <begin position="113"/>
        <end position="138"/>
    </location>
</feature>
<reference evidence="6 7" key="1">
    <citation type="submission" date="2018-11" db="EMBL/GenBank/DDBJ databases">
        <title>Genomic Encyclopedia of Type Strains, Phase IV (KMG-IV): sequencing the most valuable type-strain genomes for metagenomic binning, comparative biology and taxonomic classification.</title>
        <authorList>
            <person name="Goeker M."/>
        </authorList>
    </citation>
    <scope>NUCLEOTIDE SEQUENCE [LARGE SCALE GENOMIC DNA]</scope>
    <source>
        <strain evidence="6 7">DSM 29158</strain>
    </source>
</reference>
<evidence type="ECO:0000256" key="4">
    <source>
        <dbReference type="ARBA" id="ARBA00023136"/>
    </source>
</evidence>
<feature type="transmembrane region" description="Helical" evidence="5">
    <location>
        <begin position="76"/>
        <end position="101"/>
    </location>
</feature>
<dbReference type="Pfam" id="PF02674">
    <property type="entry name" value="Colicin_V"/>
    <property type="match status" value="1"/>
</dbReference>
<name>A0A3N5BMF4_9BACL</name>
<evidence type="ECO:0000256" key="2">
    <source>
        <dbReference type="ARBA" id="ARBA00022692"/>
    </source>
</evidence>
<evidence type="ECO:0000256" key="3">
    <source>
        <dbReference type="ARBA" id="ARBA00022989"/>
    </source>
</evidence>
<evidence type="ECO:0000313" key="7">
    <source>
        <dbReference type="Proteomes" id="UP000277108"/>
    </source>
</evidence>
<comment type="subcellular location">
    <subcellularLocation>
        <location evidence="1">Membrane</location>
        <topology evidence="1">Multi-pass membrane protein</topology>
    </subcellularLocation>
</comment>
<evidence type="ECO:0000256" key="5">
    <source>
        <dbReference type="SAM" id="Phobius"/>
    </source>
</evidence>
<dbReference type="EMBL" id="RKRK01000002">
    <property type="protein sequence ID" value="RPF57749.1"/>
    <property type="molecule type" value="Genomic_DNA"/>
</dbReference>
<protein>
    <submittedName>
        <fullName evidence="6">Putative membrane protein required for colicin V production</fullName>
    </submittedName>
</protein>
<sequence length="185" mass="21043">MVDIILLFILIIAILVGYRRGLMLQTLHLITAIASLFIAANLYTKLSEKLTMFVPYPSNFEGVPDDMIEGLANEAAFYNIVAFLFIFIVSKLILQVIASFFDFFAQIDVTGRIGRIIGCVLAVIEFHIIVVCWLYLLILMPIPMVQDKIAGSFVAQMMITKSPIITQMLYHWLEHNVFEFISIIF</sequence>
<accession>A0A3N5BMF4</accession>
<keyword evidence="3 5" id="KW-1133">Transmembrane helix</keyword>
<dbReference type="GO" id="GO:0016020">
    <property type="term" value="C:membrane"/>
    <property type="evidence" value="ECO:0007669"/>
    <property type="project" value="UniProtKB-SubCell"/>
</dbReference>
<dbReference type="RefSeq" id="WP_123807316.1">
    <property type="nucleotide sequence ID" value="NZ_RKRK01000002.1"/>
</dbReference>
<keyword evidence="7" id="KW-1185">Reference proteome</keyword>
<dbReference type="OrthoDB" id="1809613at2"/>
<proteinExistence type="predicted"/>
<gene>
    <name evidence="6" type="ORF">EDD62_0382</name>
</gene>
<evidence type="ECO:0000256" key="1">
    <source>
        <dbReference type="ARBA" id="ARBA00004141"/>
    </source>
</evidence>
<organism evidence="6 7">
    <name type="scientific">Abyssicoccus albus</name>
    <dbReference type="NCBI Taxonomy" id="1817405"/>
    <lineage>
        <taxon>Bacteria</taxon>
        <taxon>Bacillati</taxon>
        <taxon>Bacillota</taxon>
        <taxon>Bacilli</taxon>
        <taxon>Bacillales</taxon>
        <taxon>Abyssicoccaceae</taxon>
    </lineage>
</organism>